<dbReference type="Proteomes" id="UP000230750">
    <property type="component" value="Unassembled WGS sequence"/>
</dbReference>
<protein>
    <submittedName>
        <fullName evidence="2">Uncharacterized protein</fullName>
    </submittedName>
</protein>
<keyword evidence="3" id="KW-1185">Reference proteome</keyword>
<dbReference type="AlphaFoldDB" id="A0A2G8KQP1"/>
<feature type="compositionally biased region" description="Pro residues" evidence="1">
    <location>
        <begin position="127"/>
        <end position="136"/>
    </location>
</feature>
<name>A0A2G8KQP1_STIJA</name>
<accession>A0A2G8KQP1</accession>
<sequence length="249" mass="28376">MPPNNILLRHRTRHQKHRMVISSYVISNDNRKSEQNIFISKRETDDSLEALEVSDEDIATPINLDDTLSSEEEFHLHYEDVTLSNATNLLQESKRYRKGDALCGKHAKVNATTSTKKPHLINLDFVPKPPTQPPSGPVSRRHHNRASRQDTEAPRRPFLPKIKRQLGVNRIDANQSNWLETLPPSPESLQFTLPPISGVNMPRPPTQPRPSNSNSQSRRDSTRRKFGRKIGPGKNIWTGDRHDILAMPC</sequence>
<proteinExistence type="predicted"/>
<feature type="region of interest" description="Disordered" evidence="1">
    <location>
        <begin position="121"/>
        <end position="167"/>
    </location>
</feature>
<evidence type="ECO:0000256" key="1">
    <source>
        <dbReference type="SAM" id="MobiDB-lite"/>
    </source>
</evidence>
<comment type="caution">
    <text evidence="2">The sequence shown here is derived from an EMBL/GenBank/DDBJ whole genome shotgun (WGS) entry which is preliminary data.</text>
</comment>
<gene>
    <name evidence="2" type="ORF">BSL78_12817</name>
</gene>
<evidence type="ECO:0000313" key="2">
    <source>
        <dbReference type="EMBL" id="PIK50297.1"/>
    </source>
</evidence>
<dbReference type="EMBL" id="MRZV01000425">
    <property type="protein sequence ID" value="PIK50297.1"/>
    <property type="molecule type" value="Genomic_DNA"/>
</dbReference>
<feature type="region of interest" description="Disordered" evidence="1">
    <location>
        <begin position="179"/>
        <end position="243"/>
    </location>
</feature>
<evidence type="ECO:0000313" key="3">
    <source>
        <dbReference type="Proteomes" id="UP000230750"/>
    </source>
</evidence>
<organism evidence="2 3">
    <name type="scientific">Stichopus japonicus</name>
    <name type="common">Sea cucumber</name>
    <dbReference type="NCBI Taxonomy" id="307972"/>
    <lineage>
        <taxon>Eukaryota</taxon>
        <taxon>Metazoa</taxon>
        <taxon>Echinodermata</taxon>
        <taxon>Eleutherozoa</taxon>
        <taxon>Echinozoa</taxon>
        <taxon>Holothuroidea</taxon>
        <taxon>Aspidochirotacea</taxon>
        <taxon>Aspidochirotida</taxon>
        <taxon>Stichopodidae</taxon>
        <taxon>Apostichopus</taxon>
    </lineage>
</organism>
<reference evidence="2 3" key="1">
    <citation type="journal article" date="2017" name="PLoS Biol.">
        <title>The sea cucumber genome provides insights into morphological evolution and visceral regeneration.</title>
        <authorList>
            <person name="Zhang X."/>
            <person name="Sun L."/>
            <person name="Yuan J."/>
            <person name="Sun Y."/>
            <person name="Gao Y."/>
            <person name="Zhang L."/>
            <person name="Li S."/>
            <person name="Dai H."/>
            <person name="Hamel J.F."/>
            <person name="Liu C."/>
            <person name="Yu Y."/>
            <person name="Liu S."/>
            <person name="Lin W."/>
            <person name="Guo K."/>
            <person name="Jin S."/>
            <person name="Xu P."/>
            <person name="Storey K.B."/>
            <person name="Huan P."/>
            <person name="Zhang T."/>
            <person name="Zhou Y."/>
            <person name="Zhang J."/>
            <person name="Lin C."/>
            <person name="Li X."/>
            <person name="Xing L."/>
            <person name="Huo D."/>
            <person name="Sun M."/>
            <person name="Wang L."/>
            <person name="Mercier A."/>
            <person name="Li F."/>
            <person name="Yang H."/>
            <person name="Xiang J."/>
        </authorList>
    </citation>
    <scope>NUCLEOTIDE SEQUENCE [LARGE SCALE GENOMIC DNA]</scope>
    <source>
        <strain evidence="2">Shaxun</strain>
        <tissue evidence="2">Muscle</tissue>
    </source>
</reference>